<dbReference type="EMBL" id="PYMM01000001">
    <property type="protein sequence ID" value="PSU18521.1"/>
    <property type="molecule type" value="Genomic_DNA"/>
</dbReference>
<comment type="subcellular location">
    <subcellularLocation>
        <location evidence="1">Cell membrane</location>
        <topology evidence="1">Multi-pass membrane protein</topology>
    </subcellularLocation>
</comment>
<feature type="transmembrane region" description="Helical" evidence="6">
    <location>
        <begin position="303"/>
        <end position="323"/>
    </location>
</feature>
<evidence type="ECO:0000256" key="5">
    <source>
        <dbReference type="ARBA" id="ARBA00023136"/>
    </source>
</evidence>
<evidence type="ECO:0000256" key="1">
    <source>
        <dbReference type="ARBA" id="ARBA00004651"/>
    </source>
</evidence>
<feature type="transmembrane region" description="Helical" evidence="6">
    <location>
        <begin position="368"/>
        <end position="389"/>
    </location>
</feature>
<evidence type="ECO:0000313" key="7">
    <source>
        <dbReference type="EMBL" id="PSU18521.1"/>
    </source>
</evidence>
<dbReference type="PANTHER" id="PTHR30250:SF11">
    <property type="entry name" value="O-ANTIGEN TRANSPORTER-RELATED"/>
    <property type="match status" value="1"/>
</dbReference>
<comment type="caution">
    <text evidence="7">The sequence shown here is derived from an EMBL/GenBank/DDBJ whole genome shotgun (WGS) entry which is preliminary data.</text>
</comment>
<keyword evidence="4 6" id="KW-1133">Transmembrane helix</keyword>
<keyword evidence="3 6" id="KW-0812">Transmembrane</keyword>
<feature type="transmembrane region" description="Helical" evidence="6">
    <location>
        <begin position="54"/>
        <end position="72"/>
    </location>
</feature>
<feature type="transmembrane region" description="Helical" evidence="6">
    <location>
        <begin position="154"/>
        <end position="173"/>
    </location>
</feature>
<feature type="transmembrane region" description="Helical" evidence="6">
    <location>
        <begin position="395"/>
        <end position="416"/>
    </location>
</feature>
<dbReference type="PANTHER" id="PTHR30250">
    <property type="entry name" value="PST FAMILY PREDICTED COLANIC ACID TRANSPORTER"/>
    <property type="match status" value="1"/>
</dbReference>
<feature type="transmembrane region" description="Helical" evidence="6">
    <location>
        <begin position="21"/>
        <end position="42"/>
    </location>
</feature>
<gene>
    <name evidence="7" type="ORF">CTM90_00595</name>
</gene>
<feature type="transmembrane region" description="Helical" evidence="6">
    <location>
        <begin position="118"/>
        <end position="142"/>
    </location>
</feature>
<accession>A0ABD6X7Y0</accession>
<keyword evidence="5 6" id="KW-0472">Membrane</keyword>
<feature type="transmembrane region" description="Helical" evidence="6">
    <location>
        <begin position="335"/>
        <end position="356"/>
    </location>
</feature>
<evidence type="ECO:0000256" key="2">
    <source>
        <dbReference type="ARBA" id="ARBA00022475"/>
    </source>
</evidence>
<dbReference type="InterPro" id="IPR050833">
    <property type="entry name" value="Poly_Biosynth_Transport"/>
</dbReference>
<dbReference type="AlphaFoldDB" id="A0ABD6X7Y0"/>
<reference evidence="7 8" key="1">
    <citation type="submission" date="2018-03" db="EMBL/GenBank/DDBJ databases">
        <title>Whole genome sequencing of Histamine producing bacteria.</title>
        <authorList>
            <person name="Butler K."/>
        </authorList>
    </citation>
    <scope>NUCLEOTIDE SEQUENCE [LARGE SCALE GENOMIC DNA]</scope>
    <source>
        <strain evidence="7 8">BT-6</strain>
    </source>
</reference>
<evidence type="ECO:0000256" key="4">
    <source>
        <dbReference type="ARBA" id="ARBA00022989"/>
    </source>
</evidence>
<feature type="transmembrane region" description="Helical" evidence="6">
    <location>
        <begin position="179"/>
        <end position="198"/>
    </location>
</feature>
<organism evidence="7 8">
    <name type="scientific">Photobacterium damselae</name>
    <dbReference type="NCBI Taxonomy" id="38293"/>
    <lineage>
        <taxon>Bacteria</taxon>
        <taxon>Pseudomonadati</taxon>
        <taxon>Pseudomonadota</taxon>
        <taxon>Gammaproteobacteria</taxon>
        <taxon>Vibrionales</taxon>
        <taxon>Vibrionaceae</taxon>
        <taxon>Photobacterium</taxon>
    </lineage>
</organism>
<feature type="transmembrane region" description="Helical" evidence="6">
    <location>
        <begin position="92"/>
        <end position="112"/>
    </location>
</feature>
<evidence type="ECO:0008006" key="9">
    <source>
        <dbReference type="Google" id="ProtNLM"/>
    </source>
</evidence>
<proteinExistence type="predicted"/>
<dbReference type="GO" id="GO:0005886">
    <property type="term" value="C:plasma membrane"/>
    <property type="evidence" value="ECO:0007669"/>
    <property type="project" value="UniProtKB-SubCell"/>
</dbReference>
<dbReference type="RefSeq" id="WP_065170559.1">
    <property type="nucleotide sequence ID" value="NZ_LZFH01000002.1"/>
</dbReference>
<feature type="transmembrane region" description="Helical" evidence="6">
    <location>
        <begin position="264"/>
        <end position="282"/>
    </location>
</feature>
<evidence type="ECO:0000256" key="6">
    <source>
        <dbReference type="SAM" id="Phobius"/>
    </source>
</evidence>
<keyword evidence="2" id="KW-1003">Cell membrane</keyword>
<feature type="transmembrane region" description="Helical" evidence="6">
    <location>
        <begin position="232"/>
        <end position="252"/>
    </location>
</feature>
<sequence>MEQQSTCAPDQVDSLTKLQKAFITGIWATLASISVSFLFKVWLAQWVAKSDLALFNSVVDIISLSLILMTGFRSSMVVSFSQTNNDRDIINIFRFSLIVMVLITWGIVIPYIKHELHINVSYFEMVGVIIGMGMKVYFTNLIAMYRLYHISNKVTWIEPISNVLIFLVCYYGLHFTALASLFYSMMLSSLIVAHYMYWQRRKEIATKPITNVQLNSDMINYMKKSFTASLEAGASILMIYIAVLLTITHFSIDELGDFQVVVRPIFTYMTMLFVFPIYRFVLPELSVCVRQGKHDEIKAIRRWVFKLAFIVSAVFFALMLFWGNEIVMFIFPPQYKGAVLVLFHFSMFFVFMMLNAYQLAYIKAHGKFTLSLMIRISGIVTLVAAYYILSEFTANVVSIIVALCLGYVMMFILSTIEEKKILGGYQNQKVAL</sequence>
<protein>
    <recommendedName>
        <fullName evidence="9">Polysaccharide biosynthesis protein</fullName>
    </recommendedName>
</protein>
<name>A0ABD6X7Y0_PHODM</name>
<evidence type="ECO:0000313" key="8">
    <source>
        <dbReference type="Proteomes" id="UP000241404"/>
    </source>
</evidence>
<evidence type="ECO:0000256" key="3">
    <source>
        <dbReference type="ARBA" id="ARBA00022692"/>
    </source>
</evidence>
<dbReference type="Proteomes" id="UP000241404">
    <property type="component" value="Unassembled WGS sequence"/>
</dbReference>